<sequence>MATKKSGPLDVETAIGTDSSVSLSMGDPENPDAVAETNDEAGLGVDAGLKKDKKEVPDERPEDTEEDSGGDLEEGSEGQDGEGDDADGDGEGDKEAAQDPATKPLGKFDAKDVAKWDTRYQKDGKFNMDVLSSEFDRNIKDGVGQLDDGTYDYLASKGWPKEDVKAIEAALVEQRKAFWTGTIAKVGGKELLDAAVKWGREGGYSKEQQARFNATLKGSDSAAIEEALELVITRYQKSNTKGGKTFNSSDKPNRGGGAGGDIYKTKDDWKADQKKIKDIRDAGKRQQEHNRVREKLKRSQKHWK</sequence>
<evidence type="ECO:0000313" key="1">
    <source>
        <dbReference type="EMBL" id="MBK1871566.1"/>
    </source>
</evidence>
<gene>
    <name evidence="1" type="ORF">JHL16_34690</name>
</gene>
<keyword evidence="2" id="KW-1185">Reference proteome</keyword>
<accession>A0ACC5RGC1</accession>
<comment type="caution">
    <text evidence="1">The sequence shown here is derived from an EMBL/GenBank/DDBJ whole genome shotgun (WGS) entry which is preliminary data.</text>
</comment>
<organism evidence="1 2">
    <name type="scientific">Taklimakanibacter albus</name>
    <dbReference type="NCBI Taxonomy" id="2800327"/>
    <lineage>
        <taxon>Bacteria</taxon>
        <taxon>Pseudomonadati</taxon>
        <taxon>Pseudomonadota</taxon>
        <taxon>Alphaproteobacteria</taxon>
        <taxon>Hyphomicrobiales</taxon>
        <taxon>Aestuariivirgaceae</taxon>
        <taxon>Taklimakanibacter</taxon>
    </lineage>
</organism>
<name>A0ACC5RGC1_9HYPH</name>
<dbReference type="EMBL" id="JAENHL010000009">
    <property type="protein sequence ID" value="MBK1871566.1"/>
    <property type="molecule type" value="Genomic_DNA"/>
</dbReference>
<dbReference type="Proteomes" id="UP000616151">
    <property type="component" value="Unassembled WGS sequence"/>
</dbReference>
<reference evidence="1" key="1">
    <citation type="submission" date="2021-01" db="EMBL/GenBank/DDBJ databases">
        <authorList>
            <person name="Sun Q."/>
        </authorList>
    </citation>
    <scope>NUCLEOTIDE SEQUENCE</scope>
    <source>
        <strain evidence="1">YIM B02566</strain>
    </source>
</reference>
<proteinExistence type="predicted"/>
<protein>
    <submittedName>
        <fullName evidence="1">Uncharacterized protein</fullName>
    </submittedName>
</protein>
<evidence type="ECO:0000313" key="2">
    <source>
        <dbReference type="Proteomes" id="UP000616151"/>
    </source>
</evidence>